<feature type="transmembrane region" description="Helical" evidence="1">
    <location>
        <begin position="281"/>
        <end position="306"/>
    </location>
</feature>
<feature type="transmembrane region" description="Helical" evidence="1">
    <location>
        <begin position="139"/>
        <end position="159"/>
    </location>
</feature>
<dbReference type="STRING" id="979556.MTES_1917"/>
<organism evidence="2 3">
    <name type="scientific">Microbacterium testaceum (strain StLB037)</name>
    <dbReference type="NCBI Taxonomy" id="979556"/>
    <lineage>
        <taxon>Bacteria</taxon>
        <taxon>Bacillati</taxon>
        <taxon>Actinomycetota</taxon>
        <taxon>Actinomycetes</taxon>
        <taxon>Micrococcales</taxon>
        <taxon>Microbacteriaceae</taxon>
        <taxon>Microbacterium</taxon>
    </lineage>
</organism>
<dbReference type="Proteomes" id="UP000008975">
    <property type="component" value="Chromosome"/>
</dbReference>
<dbReference type="HOGENOM" id="CLU_696005_0_0_11"/>
<evidence type="ECO:0000256" key="1">
    <source>
        <dbReference type="SAM" id="Phobius"/>
    </source>
</evidence>
<dbReference type="AlphaFoldDB" id="E8NCL2"/>
<accession>E8NCL2</accession>
<keyword evidence="1" id="KW-0472">Membrane</keyword>
<keyword evidence="1" id="KW-1133">Transmembrane helix</keyword>
<evidence type="ECO:0000313" key="2">
    <source>
        <dbReference type="EMBL" id="BAJ74881.1"/>
    </source>
</evidence>
<feature type="transmembrane region" description="Helical" evidence="1">
    <location>
        <begin position="69"/>
        <end position="90"/>
    </location>
</feature>
<dbReference type="KEGG" id="mts:MTES_1917"/>
<feature type="transmembrane region" description="Helical" evidence="1">
    <location>
        <begin position="26"/>
        <end position="49"/>
    </location>
</feature>
<reference evidence="2 3" key="1">
    <citation type="journal article" date="2011" name="J. Bacteriol.">
        <title>Genome sequence of Microbacterium testaceum StLB037, an N-acylhomoserine lactone-degrading bacterium isolated from potato leaves.</title>
        <authorList>
            <person name="Morohoshi T."/>
            <person name="Wang W.-Z."/>
            <person name="Someya N."/>
            <person name="Ikeda T."/>
        </authorList>
    </citation>
    <scope>NUCLEOTIDE SEQUENCE [LARGE SCALE GENOMIC DNA]</scope>
    <source>
        <strain evidence="2 3">StLB037</strain>
    </source>
</reference>
<feature type="transmembrane region" description="Helical" evidence="1">
    <location>
        <begin position="318"/>
        <end position="337"/>
    </location>
</feature>
<evidence type="ECO:0000313" key="3">
    <source>
        <dbReference type="Proteomes" id="UP000008975"/>
    </source>
</evidence>
<feature type="transmembrane region" description="Helical" evidence="1">
    <location>
        <begin position="102"/>
        <end position="127"/>
    </location>
</feature>
<protein>
    <submittedName>
        <fullName evidence="2">ABC-type multidrug transport system, ATPase and permease components</fullName>
    </submittedName>
</protein>
<gene>
    <name evidence="2" type="ordered locus">MTES_1917</name>
</gene>
<feature type="transmembrane region" description="Helical" evidence="1">
    <location>
        <begin position="203"/>
        <end position="225"/>
    </location>
</feature>
<proteinExistence type="predicted"/>
<name>E8NCL2_MICTS</name>
<sequence length="396" mass="43268">MHHDSGPARSTLHDARSDATDLRTSLLVPLIFGAVGLYSMCMLAVQFASPDGAGQWPHVVAEWGASSSGHIPWSAPLLVTSAGALAALSNSSVGRDAILGSALTLAAQSIGVGAALWIFSAFIAVVLPGAVDDPSLRSQLWGVVFVAGPLTIGAALFAGRFRRVAPEFQISVIQVTLARLDRELQEISPRVNNKSASLARARWAAWGPVALAWMTATCGLVVVLYHGAHPKPREAAIAVVMFWTFWAVSAAAVGAIRVVWNQPRGWLWRLDRPAYRRTPTPWCLALCTILIGLAVGSVVILTTALLVQYSRVDFDIRWAYAGVYVGGSAALIVTVLWRRRGTNHWATISYLKIVRQRNRSAERLRATQALVAQRQRDERSERRRRRRDKLLGWFDV</sequence>
<reference key="2">
    <citation type="submission" date="2011-02" db="EMBL/GenBank/DDBJ databases">
        <title>Genome sequence of Microbacterium testaceum StLB037.</title>
        <authorList>
            <person name="Morohoshi T."/>
            <person name="Wang W.Z."/>
            <person name="Someya N."/>
            <person name="Ikeda T."/>
        </authorList>
    </citation>
    <scope>NUCLEOTIDE SEQUENCE</scope>
    <source>
        <strain>StLB037</strain>
    </source>
</reference>
<keyword evidence="1" id="KW-0812">Transmembrane</keyword>
<dbReference type="RefSeq" id="WP_013585006.1">
    <property type="nucleotide sequence ID" value="NC_015125.1"/>
</dbReference>
<dbReference type="EMBL" id="AP012052">
    <property type="protein sequence ID" value="BAJ74881.1"/>
    <property type="molecule type" value="Genomic_DNA"/>
</dbReference>
<feature type="transmembrane region" description="Helical" evidence="1">
    <location>
        <begin position="237"/>
        <end position="260"/>
    </location>
</feature>